<protein>
    <submittedName>
        <fullName evidence="2">Uncharacterized protein</fullName>
    </submittedName>
</protein>
<feature type="region of interest" description="Disordered" evidence="1">
    <location>
        <begin position="1"/>
        <end position="112"/>
    </location>
</feature>
<evidence type="ECO:0000256" key="1">
    <source>
        <dbReference type="SAM" id="MobiDB-lite"/>
    </source>
</evidence>
<reference evidence="2" key="1">
    <citation type="journal article" date="2020" name="Cell">
        <title>Large-Scale Comparative Analyses of Tick Genomes Elucidate Their Genetic Diversity and Vector Capacities.</title>
        <authorList>
            <consortium name="Tick Genome and Microbiome Consortium (TIGMIC)"/>
            <person name="Jia N."/>
            <person name="Wang J."/>
            <person name="Shi W."/>
            <person name="Du L."/>
            <person name="Sun Y."/>
            <person name="Zhan W."/>
            <person name="Jiang J.F."/>
            <person name="Wang Q."/>
            <person name="Zhang B."/>
            <person name="Ji P."/>
            <person name="Bell-Sakyi L."/>
            <person name="Cui X.M."/>
            <person name="Yuan T.T."/>
            <person name="Jiang B.G."/>
            <person name="Yang W.F."/>
            <person name="Lam T.T."/>
            <person name="Chang Q.C."/>
            <person name="Ding S.J."/>
            <person name="Wang X.J."/>
            <person name="Zhu J.G."/>
            <person name="Ruan X.D."/>
            <person name="Zhao L."/>
            <person name="Wei J.T."/>
            <person name="Ye R.Z."/>
            <person name="Que T.C."/>
            <person name="Du C.H."/>
            <person name="Zhou Y.H."/>
            <person name="Cheng J.X."/>
            <person name="Dai P.F."/>
            <person name="Guo W.B."/>
            <person name="Han X.H."/>
            <person name="Huang E.J."/>
            <person name="Li L.F."/>
            <person name="Wei W."/>
            <person name="Gao Y.C."/>
            <person name="Liu J.Z."/>
            <person name="Shao H.Z."/>
            <person name="Wang X."/>
            <person name="Wang C.C."/>
            <person name="Yang T.C."/>
            <person name="Huo Q.B."/>
            <person name="Li W."/>
            <person name="Chen H.Y."/>
            <person name="Chen S.E."/>
            <person name="Zhou L.G."/>
            <person name="Ni X.B."/>
            <person name="Tian J.H."/>
            <person name="Sheng Y."/>
            <person name="Liu T."/>
            <person name="Pan Y.S."/>
            <person name="Xia L.Y."/>
            <person name="Li J."/>
            <person name="Zhao F."/>
            <person name="Cao W.C."/>
        </authorList>
    </citation>
    <scope>NUCLEOTIDE SEQUENCE</scope>
    <source>
        <strain evidence="2">Rsan-2018</strain>
    </source>
</reference>
<feature type="region of interest" description="Disordered" evidence="1">
    <location>
        <begin position="371"/>
        <end position="421"/>
    </location>
</feature>
<keyword evidence="3" id="KW-1185">Reference proteome</keyword>
<gene>
    <name evidence="2" type="ORF">HPB52_016559</name>
</gene>
<feature type="compositionally biased region" description="Basic and acidic residues" evidence="1">
    <location>
        <begin position="75"/>
        <end position="90"/>
    </location>
</feature>
<feature type="region of interest" description="Disordered" evidence="1">
    <location>
        <begin position="183"/>
        <end position="233"/>
    </location>
</feature>
<evidence type="ECO:0000313" key="3">
    <source>
        <dbReference type="Proteomes" id="UP000821837"/>
    </source>
</evidence>
<reference evidence="2" key="2">
    <citation type="submission" date="2021-09" db="EMBL/GenBank/DDBJ databases">
        <authorList>
            <person name="Jia N."/>
            <person name="Wang J."/>
            <person name="Shi W."/>
            <person name="Du L."/>
            <person name="Sun Y."/>
            <person name="Zhan W."/>
            <person name="Jiang J."/>
            <person name="Wang Q."/>
            <person name="Zhang B."/>
            <person name="Ji P."/>
            <person name="Sakyi L.B."/>
            <person name="Cui X."/>
            <person name="Yuan T."/>
            <person name="Jiang B."/>
            <person name="Yang W."/>
            <person name="Lam T.T.-Y."/>
            <person name="Chang Q."/>
            <person name="Ding S."/>
            <person name="Wang X."/>
            <person name="Zhu J."/>
            <person name="Ruan X."/>
            <person name="Zhao L."/>
            <person name="Wei J."/>
            <person name="Que T."/>
            <person name="Du C."/>
            <person name="Cheng J."/>
            <person name="Dai P."/>
            <person name="Han X."/>
            <person name="Huang E."/>
            <person name="Gao Y."/>
            <person name="Liu J."/>
            <person name="Shao H."/>
            <person name="Ye R."/>
            <person name="Li L."/>
            <person name="Wei W."/>
            <person name="Wang X."/>
            <person name="Wang C."/>
            <person name="Huo Q."/>
            <person name="Li W."/>
            <person name="Guo W."/>
            <person name="Chen H."/>
            <person name="Chen S."/>
            <person name="Zhou L."/>
            <person name="Zhou L."/>
            <person name="Ni X."/>
            <person name="Tian J."/>
            <person name="Zhou Y."/>
            <person name="Sheng Y."/>
            <person name="Liu T."/>
            <person name="Pan Y."/>
            <person name="Xia L."/>
            <person name="Li J."/>
            <person name="Zhao F."/>
            <person name="Cao W."/>
        </authorList>
    </citation>
    <scope>NUCLEOTIDE SEQUENCE</scope>
    <source>
        <strain evidence="2">Rsan-2018</strain>
        <tissue evidence="2">Larvae</tissue>
    </source>
</reference>
<proteinExistence type="predicted"/>
<feature type="compositionally biased region" description="Basic and acidic residues" evidence="1">
    <location>
        <begin position="207"/>
        <end position="219"/>
    </location>
</feature>
<dbReference type="Proteomes" id="UP000821837">
    <property type="component" value="Chromosome 1"/>
</dbReference>
<evidence type="ECO:0000313" key="2">
    <source>
        <dbReference type="EMBL" id="KAH7984054.1"/>
    </source>
</evidence>
<dbReference type="EMBL" id="JABSTV010001245">
    <property type="protein sequence ID" value="KAH7984054.1"/>
    <property type="molecule type" value="Genomic_DNA"/>
</dbReference>
<sequence length="421" mass="45606">MSGSSFSGTGSGQPPFLDQRDLAGSSSSHSGGRFERTDDANFSGTHSFPDSHCVDVQQPTGREARRSVGKTKLTASDHSEKGDDRPRPSDHPGSAPAARPTSAKRNSAAPRISACHSAPVALAGDSMQIPWERCDVPKVAPAYNRESRSHSCRAEVAESSESEAEAIAVRQSKWATYGMPLVQSSEETEERGRRTDCCGSSGLPESTRSRCVDSADSADHGSYTGRTEGSDQHHLNNYLNISDLFEAASAQLERAGNTERPWAASEFGDDEAQAQSLEQKVAAWDPCQEDSYALSPPGELELFELDMFDPRRTRRPNVAPHKPEQCCVSKPWCLRSPTSPPKIKKLLPVKAADSSMYEDLHWFIESREKSATSSLQCERATTAGATTPKAEHRPGGYSTEAGSSKWQTGKEVASTEKSMVP</sequence>
<accession>A0A9D4TAS8</accession>
<comment type="caution">
    <text evidence="2">The sequence shown here is derived from an EMBL/GenBank/DDBJ whole genome shotgun (WGS) entry which is preliminary data.</text>
</comment>
<name>A0A9D4TAS8_RHISA</name>
<organism evidence="2 3">
    <name type="scientific">Rhipicephalus sanguineus</name>
    <name type="common">Brown dog tick</name>
    <name type="synonym">Ixodes sanguineus</name>
    <dbReference type="NCBI Taxonomy" id="34632"/>
    <lineage>
        <taxon>Eukaryota</taxon>
        <taxon>Metazoa</taxon>
        <taxon>Ecdysozoa</taxon>
        <taxon>Arthropoda</taxon>
        <taxon>Chelicerata</taxon>
        <taxon>Arachnida</taxon>
        <taxon>Acari</taxon>
        <taxon>Parasitiformes</taxon>
        <taxon>Ixodida</taxon>
        <taxon>Ixodoidea</taxon>
        <taxon>Ixodidae</taxon>
        <taxon>Rhipicephalinae</taxon>
        <taxon>Rhipicephalus</taxon>
        <taxon>Rhipicephalus</taxon>
    </lineage>
</organism>
<dbReference type="AlphaFoldDB" id="A0A9D4TAS8"/>